<proteinExistence type="predicted"/>
<dbReference type="AlphaFoldDB" id="A0AAV8Z0R8"/>
<gene>
    <name evidence="1" type="ORF">NQ318_012151</name>
</gene>
<evidence type="ECO:0000313" key="1">
    <source>
        <dbReference type="EMBL" id="KAJ8956986.1"/>
    </source>
</evidence>
<name>A0AAV8Z0R8_9CUCU</name>
<keyword evidence="2" id="KW-1185">Reference proteome</keyword>
<protein>
    <submittedName>
        <fullName evidence="1">Uncharacterized protein</fullName>
    </submittedName>
</protein>
<organism evidence="1 2">
    <name type="scientific">Aromia moschata</name>
    <dbReference type="NCBI Taxonomy" id="1265417"/>
    <lineage>
        <taxon>Eukaryota</taxon>
        <taxon>Metazoa</taxon>
        <taxon>Ecdysozoa</taxon>
        <taxon>Arthropoda</taxon>
        <taxon>Hexapoda</taxon>
        <taxon>Insecta</taxon>
        <taxon>Pterygota</taxon>
        <taxon>Neoptera</taxon>
        <taxon>Endopterygota</taxon>
        <taxon>Coleoptera</taxon>
        <taxon>Polyphaga</taxon>
        <taxon>Cucujiformia</taxon>
        <taxon>Chrysomeloidea</taxon>
        <taxon>Cerambycidae</taxon>
        <taxon>Cerambycinae</taxon>
        <taxon>Callichromatini</taxon>
        <taxon>Aromia</taxon>
    </lineage>
</organism>
<accession>A0AAV8Z0R8</accession>
<evidence type="ECO:0000313" key="2">
    <source>
        <dbReference type="Proteomes" id="UP001162162"/>
    </source>
</evidence>
<feature type="non-terminal residue" evidence="1">
    <location>
        <position position="1"/>
    </location>
</feature>
<sequence length="96" mass="10643">QITPVSRQTSVTPQWPFSKASTCSRRIENLTETIGIHTRKFENPATGVYSSSRGGQEFRLSLQPSKQENNPGIAEKLNETVNLIVNDGTQAMAFTF</sequence>
<comment type="caution">
    <text evidence="1">The sequence shown here is derived from an EMBL/GenBank/DDBJ whole genome shotgun (WGS) entry which is preliminary data.</text>
</comment>
<reference evidence="1" key="1">
    <citation type="journal article" date="2023" name="Insect Mol. Biol.">
        <title>Genome sequencing provides insights into the evolution of gene families encoding plant cell wall-degrading enzymes in longhorned beetles.</title>
        <authorList>
            <person name="Shin N.R."/>
            <person name="Okamura Y."/>
            <person name="Kirsch R."/>
            <person name="Pauchet Y."/>
        </authorList>
    </citation>
    <scope>NUCLEOTIDE SEQUENCE</scope>
    <source>
        <strain evidence="1">AMC_N1</strain>
    </source>
</reference>
<dbReference type="Proteomes" id="UP001162162">
    <property type="component" value="Unassembled WGS sequence"/>
</dbReference>
<dbReference type="EMBL" id="JAPWTK010000026">
    <property type="protein sequence ID" value="KAJ8956986.1"/>
    <property type="molecule type" value="Genomic_DNA"/>
</dbReference>